<evidence type="ECO:0000259" key="3">
    <source>
        <dbReference type="Pfam" id="PF25043"/>
    </source>
</evidence>
<dbReference type="InterPro" id="IPR011205">
    <property type="entry name" value="UCP015417_vWA"/>
</dbReference>
<dbReference type="PANTHER" id="PTHR31373:SF27">
    <property type="entry name" value="TROVE DOMAIN-CONTAINING PROTEIN"/>
    <property type="match status" value="1"/>
</dbReference>
<dbReference type="InterPro" id="IPR056690">
    <property type="entry name" value="DUF7788"/>
</dbReference>
<feature type="region of interest" description="Disordered" evidence="1">
    <location>
        <begin position="216"/>
        <end position="335"/>
    </location>
</feature>
<dbReference type="PIRSF" id="PIRSF015417">
    <property type="entry name" value="T31B5_30_vWA"/>
    <property type="match status" value="1"/>
</dbReference>
<organism evidence="4 5">
    <name type="scientific">Coccomyxa viridis</name>
    <dbReference type="NCBI Taxonomy" id="1274662"/>
    <lineage>
        <taxon>Eukaryota</taxon>
        <taxon>Viridiplantae</taxon>
        <taxon>Chlorophyta</taxon>
        <taxon>core chlorophytes</taxon>
        <taxon>Trebouxiophyceae</taxon>
        <taxon>Trebouxiophyceae incertae sedis</taxon>
        <taxon>Coccomyxaceae</taxon>
        <taxon>Coccomyxa</taxon>
    </lineage>
</organism>
<evidence type="ECO:0000256" key="1">
    <source>
        <dbReference type="SAM" id="MobiDB-lite"/>
    </source>
</evidence>
<feature type="domain" description="DUF7788" evidence="3">
    <location>
        <begin position="621"/>
        <end position="846"/>
    </location>
</feature>
<name>A0ABP1GAH2_9CHLO</name>
<dbReference type="EMBL" id="CAXHTA020000017">
    <property type="protein sequence ID" value="CAL5227771.1"/>
    <property type="molecule type" value="Genomic_DNA"/>
</dbReference>
<dbReference type="Proteomes" id="UP001497392">
    <property type="component" value="Unassembled WGS sequence"/>
</dbReference>
<reference evidence="4 5" key="1">
    <citation type="submission" date="2024-06" db="EMBL/GenBank/DDBJ databases">
        <authorList>
            <person name="Kraege A."/>
            <person name="Thomma B."/>
        </authorList>
    </citation>
    <scope>NUCLEOTIDE SEQUENCE [LARGE SCALE GENOMIC DNA]</scope>
</reference>
<dbReference type="Gene3D" id="3.40.50.410">
    <property type="entry name" value="von Willebrand factor, type A domain"/>
    <property type="match status" value="1"/>
</dbReference>
<dbReference type="InterPro" id="IPR036465">
    <property type="entry name" value="vWFA_dom_sf"/>
</dbReference>
<protein>
    <submittedName>
        <fullName evidence="4">G10791 protein</fullName>
    </submittedName>
</protein>
<evidence type="ECO:0000313" key="5">
    <source>
        <dbReference type="Proteomes" id="UP001497392"/>
    </source>
</evidence>
<gene>
    <name evidence="4" type="primary">g10791</name>
    <name evidence="4" type="ORF">VP750_LOCUS9677</name>
</gene>
<feature type="compositionally biased region" description="Acidic residues" evidence="1">
    <location>
        <begin position="291"/>
        <end position="300"/>
    </location>
</feature>
<comment type="caution">
    <text evidence="4">The sequence shown here is derived from an EMBL/GenBank/DDBJ whole genome shotgun (WGS) entry which is preliminary data.</text>
</comment>
<feature type="compositionally biased region" description="Basic residues" evidence="1">
    <location>
        <begin position="226"/>
        <end position="236"/>
    </location>
</feature>
<dbReference type="Pfam" id="PF11443">
    <property type="entry name" value="DUF2828"/>
    <property type="match status" value="2"/>
</dbReference>
<sequence length="863" mass="96477">MANEWEVIGMPKSNIGAAFRRPITEPLISGPHNDFSLPDSFSAELAALKGQMLLEQLAAELKTKTNVTEKAKVAASTVESLRDPFVDMMKSEALLTRTENNAVTYAASGNPLVDFFFQVVEGSVKEDIDSLLDQAWEHAPLETLQLVAHLRDVREGKGEKERGWDAYIWLAQKHPRTLLVNLPEVVKVGFWKDLLQLLQRLSLGERGWTSAAKEEAARKLSSGSNRKQRRLAKQKRLHEWQASLRRAADPEKAAQQEAAGKAASRPAHRMGPHRRQRELLAAEKRAAQAAEQEDDSDDSDAPSTDGSSLSGGKRKAPETAMTAEAPQNGEDEVMSPAKAAKMEEGTKAKVESEEVVRMRQERRNHFTAKLAADMERAAEARHQRALAAKRHVRAKLEKDVRFRALYAAVAHTFADQLRQDLADLQAGKQVSSLCAKWAPTPKQAHDRNTLIATAIAELLYPAEEFRRPGMSACDYTELARRSYAKEYLKPLREAACVPETKMAQGKWAEIDYERVASLCMKIKKSLFIKHDKERLTEYLQQVKKGEKKIASAALKPHQLVEEAMRRARFCSYRPSYLGHYEQNEAEDESDAEKEVDTEEEVMEAQWKSYVDKLRQSGELSSCLAVADVSGSMTGEPMNVAIALSLLTAAVAKPPFNQLICTFSATPELHLVKGDTLVKQVQEVSGLNWGTNTNVNAVFDLILKKAVATRLKPEDMVGTIFIFSDMEFDQAASRSFDDTYVDPYLSDSALLARLNSYGIQYRRPQREQTNYQSVKAQYEAAGYKLPQVIFWNLRASSIPGQKSTPVQFNEKGVALVSGFSGQLLKLFMEKPGDVDAWKDDMSPETVMMEAIKGKGHYNSWRVVD</sequence>
<dbReference type="Pfam" id="PF25043">
    <property type="entry name" value="DUF7788"/>
    <property type="match status" value="1"/>
</dbReference>
<accession>A0ABP1GAH2</accession>
<feature type="domain" description="DUF2828" evidence="2">
    <location>
        <begin position="98"/>
        <end position="260"/>
    </location>
</feature>
<keyword evidence="5" id="KW-1185">Reference proteome</keyword>
<dbReference type="PANTHER" id="PTHR31373">
    <property type="entry name" value="OS06G0652100 PROTEIN"/>
    <property type="match status" value="1"/>
</dbReference>
<feature type="domain" description="DUF2828" evidence="2">
    <location>
        <begin position="331"/>
        <end position="619"/>
    </location>
</feature>
<dbReference type="InterPro" id="IPR058580">
    <property type="entry name" value="DUF2828"/>
</dbReference>
<feature type="compositionally biased region" description="Basic residues" evidence="1">
    <location>
        <begin position="266"/>
        <end position="276"/>
    </location>
</feature>
<evidence type="ECO:0000313" key="4">
    <source>
        <dbReference type="EMBL" id="CAL5227771.1"/>
    </source>
</evidence>
<dbReference type="SUPFAM" id="SSF53300">
    <property type="entry name" value="vWA-like"/>
    <property type="match status" value="1"/>
</dbReference>
<feature type="compositionally biased region" description="Basic and acidic residues" evidence="1">
    <location>
        <begin position="277"/>
        <end position="286"/>
    </location>
</feature>
<proteinExistence type="predicted"/>
<evidence type="ECO:0000259" key="2">
    <source>
        <dbReference type="Pfam" id="PF11443"/>
    </source>
</evidence>